<keyword evidence="4 6" id="KW-0808">Transferase</keyword>
<evidence type="ECO:0000256" key="4">
    <source>
        <dbReference type="ARBA" id="ARBA00022679"/>
    </source>
</evidence>
<keyword evidence="7" id="KW-1185">Reference proteome</keyword>
<dbReference type="InterPro" id="IPR029044">
    <property type="entry name" value="Nucleotide-diphossugar_trans"/>
</dbReference>
<dbReference type="CDD" id="cd04186">
    <property type="entry name" value="GT_2_like_c"/>
    <property type="match status" value="1"/>
</dbReference>
<comment type="caution">
    <text evidence="6">The sequence shown here is derived from an EMBL/GenBank/DDBJ whole genome shotgun (WGS) entry which is preliminary data.</text>
</comment>
<dbReference type="Gene3D" id="3.90.550.10">
    <property type="entry name" value="Spore Coat Polysaccharide Biosynthesis Protein SpsA, Chain A"/>
    <property type="match status" value="1"/>
</dbReference>
<accession>A0ABW4BP70</accession>
<feature type="domain" description="Glycosyltransferase 2-like" evidence="5">
    <location>
        <begin position="25"/>
        <end position="179"/>
    </location>
</feature>
<name>A0ABW4BP70_9LACO</name>
<dbReference type="PANTHER" id="PTHR43179:SF12">
    <property type="entry name" value="GALACTOFURANOSYLTRANSFERASE GLFT2"/>
    <property type="match status" value="1"/>
</dbReference>
<comment type="pathway">
    <text evidence="1">Cell wall biogenesis; cell wall polysaccharide biosynthesis.</text>
</comment>
<evidence type="ECO:0000313" key="6">
    <source>
        <dbReference type="EMBL" id="MFD1411458.1"/>
    </source>
</evidence>
<dbReference type="PANTHER" id="PTHR43179">
    <property type="entry name" value="RHAMNOSYLTRANSFERASE WBBL"/>
    <property type="match status" value="1"/>
</dbReference>
<sequence>MKLFIVDWTGLTKSRGGRLIKSKVSIIILNYNNFADTIECLKNVRQIDYDNFEIIIVDNHSTDHSIMELRKSIQSNEVLLPAQINYGYAAGNNIGIKYALNQGTDYLCILNNDVEVDKHFLTVMVDTLEKHTEIGIAGPKICDYYDRNRIQSAGAMVNMNLGRATDLYKGQKISEVSQKILSCDYVGGACLVVRASAIDKAGLIPENYFLFYEENEWCAHFKQHGYQVAGLTEATVWHKGSHTIGKISGLSEYFMYRNLVIFIKRNGNLKNKIIFNLYFIAFCLKSLFTKKNGIRFFKYYCDGLTGKNSYQYLQK</sequence>
<reference evidence="7" key="1">
    <citation type="journal article" date="2019" name="Int. J. Syst. Evol. Microbiol.">
        <title>The Global Catalogue of Microorganisms (GCM) 10K type strain sequencing project: providing services to taxonomists for standard genome sequencing and annotation.</title>
        <authorList>
            <consortium name="The Broad Institute Genomics Platform"/>
            <consortium name="The Broad Institute Genome Sequencing Center for Infectious Disease"/>
            <person name="Wu L."/>
            <person name="Ma J."/>
        </authorList>
    </citation>
    <scope>NUCLEOTIDE SEQUENCE [LARGE SCALE GENOMIC DNA]</scope>
    <source>
        <strain evidence="7">CCM 8937</strain>
    </source>
</reference>
<dbReference type="GO" id="GO:0016757">
    <property type="term" value="F:glycosyltransferase activity"/>
    <property type="evidence" value="ECO:0007669"/>
    <property type="project" value="UniProtKB-KW"/>
</dbReference>
<dbReference type="EMBL" id="JBHTOH010000076">
    <property type="protein sequence ID" value="MFD1411458.1"/>
    <property type="molecule type" value="Genomic_DNA"/>
</dbReference>
<evidence type="ECO:0000259" key="5">
    <source>
        <dbReference type="Pfam" id="PF00535"/>
    </source>
</evidence>
<gene>
    <name evidence="6" type="ORF">ACFQ4R_07660</name>
</gene>
<organism evidence="6 7">
    <name type="scientific">Lapidilactobacillus gannanensis</name>
    <dbReference type="NCBI Taxonomy" id="2486002"/>
    <lineage>
        <taxon>Bacteria</taxon>
        <taxon>Bacillati</taxon>
        <taxon>Bacillota</taxon>
        <taxon>Bacilli</taxon>
        <taxon>Lactobacillales</taxon>
        <taxon>Lactobacillaceae</taxon>
        <taxon>Lapidilactobacillus</taxon>
    </lineage>
</organism>
<protein>
    <submittedName>
        <fullName evidence="6">Glycosyltransferase family 2 protein</fullName>
        <ecNumber evidence="6">2.4.-.-</ecNumber>
    </submittedName>
</protein>
<evidence type="ECO:0000256" key="2">
    <source>
        <dbReference type="ARBA" id="ARBA00006739"/>
    </source>
</evidence>
<dbReference type="EC" id="2.4.-.-" evidence="6"/>
<dbReference type="SUPFAM" id="SSF53448">
    <property type="entry name" value="Nucleotide-diphospho-sugar transferases"/>
    <property type="match status" value="1"/>
</dbReference>
<comment type="similarity">
    <text evidence="2">Belongs to the glycosyltransferase 2 family.</text>
</comment>
<evidence type="ECO:0000256" key="3">
    <source>
        <dbReference type="ARBA" id="ARBA00022676"/>
    </source>
</evidence>
<dbReference type="Proteomes" id="UP001597191">
    <property type="component" value="Unassembled WGS sequence"/>
</dbReference>
<evidence type="ECO:0000313" key="7">
    <source>
        <dbReference type="Proteomes" id="UP001597191"/>
    </source>
</evidence>
<dbReference type="Pfam" id="PF00535">
    <property type="entry name" value="Glycos_transf_2"/>
    <property type="match status" value="1"/>
</dbReference>
<dbReference type="InterPro" id="IPR001173">
    <property type="entry name" value="Glyco_trans_2-like"/>
</dbReference>
<keyword evidence="3 6" id="KW-0328">Glycosyltransferase</keyword>
<proteinExistence type="inferred from homology"/>
<evidence type="ECO:0000256" key="1">
    <source>
        <dbReference type="ARBA" id="ARBA00004776"/>
    </source>
</evidence>
<dbReference type="RefSeq" id="WP_125651212.1">
    <property type="nucleotide sequence ID" value="NZ_JBHTOH010000076.1"/>
</dbReference>